<evidence type="ECO:0000313" key="2">
    <source>
        <dbReference type="EMBL" id="MBT9291900.1"/>
    </source>
</evidence>
<accession>A0A947D6D1</accession>
<dbReference type="Gene3D" id="2.40.10.10">
    <property type="entry name" value="Trypsin-like serine proteases"/>
    <property type="match status" value="2"/>
</dbReference>
<dbReference type="EMBL" id="JAHHZF010000011">
    <property type="protein sequence ID" value="MBT9291900.1"/>
    <property type="molecule type" value="Genomic_DNA"/>
</dbReference>
<dbReference type="Proteomes" id="UP000766595">
    <property type="component" value="Unassembled WGS sequence"/>
</dbReference>
<organism evidence="2 3">
    <name type="scientific">Prosthecodimorpha staleyi</name>
    <dbReference type="NCBI Taxonomy" id="2840188"/>
    <lineage>
        <taxon>Bacteria</taxon>
        <taxon>Pseudomonadati</taxon>
        <taxon>Pseudomonadota</taxon>
        <taxon>Alphaproteobacteria</taxon>
        <taxon>Hyphomicrobiales</taxon>
        <taxon>Ancalomicrobiaceae</taxon>
        <taxon>Prosthecodimorpha</taxon>
    </lineage>
</organism>
<evidence type="ECO:0000256" key="1">
    <source>
        <dbReference type="SAM" id="SignalP"/>
    </source>
</evidence>
<evidence type="ECO:0000313" key="3">
    <source>
        <dbReference type="Proteomes" id="UP000766595"/>
    </source>
</evidence>
<feature type="chain" id="PRO_5037626470" evidence="1">
    <location>
        <begin position="27"/>
        <end position="264"/>
    </location>
</feature>
<dbReference type="AlphaFoldDB" id="A0A947D6D1"/>
<reference evidence="2 3" key="1">
    <citation type="submission" date="2021-06" db="EMBL/GenBank/DDBJ databases">
        <authorList>
            <person name="Grouzdev D.S."/>
            <person name="Koziaeva V."/>
        </authorList>
    </citation>
    <scope>NUCLEOTIDE SEQUENCE [LARGE SCALE GENOMIC DNA]</scope>
    <source>
        <strain evidence="2 3">22</strain>
    </source>
</reference>
<gene>
    <name evidence="2" type="ORF">KL771_20720</name>
</gene>
<comment type="caution">
    <text evidence="2">The sequence shown here is derived from an EMBL/GenBank/DDBJ whole genome shotgun (WGS) entry which is preliminary data.</text>
</comment>
<dbReference type="InterPro" id="IPR043504">
    <property type="entry name" value="Peptidase_S1_PA_chymotrypsin"/>
</dbReference>
<feature type="signal peptide" evidence="1">
    <location>
        <begin position="1"/>
        <end position="26"/>
    </location>
</feature>
<dbReference type="RefSeq" id="WP_261970428.1">
    <property type="nucleotide sequence ID" value="NZ_JAHHZF010000011.1"/>
</dbReference>
<sequence>MTRRLTWYGTLGYTLLAFAGATPALSSPVTGPDATVVVGRDTRSSALPPGEVGKSAFAGSWGATGTIECGGMRSTGQLTGRGDLVTTAAHALYDENGQSRAASGACRFIIAVGGTTRSIDLEPDPTRCGSTRPYGMAGHHDWAVGRLAEPVTGIRPYRLGMPPSPGQGIVVVSYSPERGRTVDHCQVREVVEKSDGGPREIRTDCTGRGGLSGAAYLTTGPDPAIVGIHVGYRSATPGSAAPYSSSHYTFGTTAERRFKAAVAD</sequence>
<keyword evidence="1" id="KW-0732">Signal</keyword>
<protein>
    <submittedName>
        <fullName evidence="2">Trypsin-like peptidase domain-containing protein</fullName>
    </submittedName>
</protein>
<dbReference type="SUPFAM" id="SSF50494">
    <property type="entry name" value="Trypsin-like serine proteases"/>
    <property type="match status" value="1"/>
</dbReference>
<keyword evidence="3" id="KW-1185">Reference proteome</keyword>
<proteinExistence type="predicted"/>
<dbReference type="InterPro" id="IPR009003">
    <property type="entry name" value="Peptidase_S1_PA"/>
</dbReference>
<name>A0A947D6D1_9HYPH</name>